<sequence>MRLPLLLDEVSHAHFPNPPATSAQIEAFEQRMGWKLDADLRAFYLHCDGASLFDLVNSPFIFPALAKWVRARKFIFGEDLDEGGPDTWFVVCEVLDGNCIILDVSQQENGRSPIRDGYREGFPDPKWCPRIAGSFSEFLAGALQSKGRWFWLGADEQT</sequence>
<feature type="domain" description="Knr4/Smi1-like" evidence="1">
    <location>
        <begin position="19"/>
        <end position="141"/>
    </location>
</feature>
<keyword evidence="3" id="KW-1185">Reference proteome</keyword>
<dbReference type="InterPro" id="IPR018958">
    <property type="entry name" value="Knr4/Smi1-like_dom"/>
</dbReference>
<reference evidence="3" key="1">
    <citation type="submission" date="2018-09" db="EMBL/GenBank/DDBJ databases">
        <authorList>
            <person name="Livingstone P.G."/>
            <person name="Whitworth D.E."/>
        </authorList>
    </citation>
    <scope>NUCLEOTIDE SEQUENCE [LARGE SCALE GENOMIC DNA]</scope>
    <source>
        <strain evidence="3">CA051B</strain>
    </source>
</reference>
<dbReference type="Proteomes" id="UP000272888">
    <property type="component" value="Unassembled WGS sequence"/>
</dbReference>
<dbReference type="EMBL" id="RAWB01000737">
    <property type="protein sequence ID" value="RKH40836.1"/>
    <property type="molecule type" value="Genomic_DNA"/>
</dbReference>
<evidence type="ECO:0000313" key="2">
    <source>
        <dbReference type="EMBL" id="RKH40836.1"/>
    </source>
</evidence>
<name>A0A3A8N972_9BACT</name>
<protein>
    <submittedName>
        <fullName evidence="2">SMI1/KNR4 family protein</fullName>
    </submittedName>
</protein>
<evidence type="ECO:0000313" key="3">
    <source>
        <dbReference type="Proteomes" id="UP000272888"/>
    </source>
</evidence>
<organism evidence="2 3">
    <name type="scientific">Corallococcus llansteffanensis</name>
    <dbReference type="NCBI Taxonomy" id="2316731"/>
    <lineage>
        <taxon>Bacteria</taxon>
        <taxon>Pseudomonadati</taxon>
        <taxon>Myxococcota</taxon>
        <taxon>Myxococcia</taxon>
        <taxon>Myxococcales</taxon>
        <taxon>Cystobacterineae</taxon>
        <taxon>Myxococcaceae</taxon>
        <taxon>Corallococcus</taxon>
    </lineage>
</organism>
<dbReference type="Pfam" id="PF09346">
    <property type="entry name" value="SMI1_KNR4"/>
    <property type="match status" value="1"/>
</dbReference>
<dbReference type="SMART" id="SM00860">
    <property type="entry name" value="SMI1_KNR4"/>
    <property type="match status" value="1"/>
</dbReference>
<accession>A0A3A8N972</accession>
<dbReference type="Gene3D" id="3.40.1580.10">
    <property type="entry name" value="SMI1/KNR4-like"/>
    <property type="match status" value="1"/>
</dbReference>
<evidence type="ECO:0000259" key="1">
    <source>
        <dbReference type="SMART" id="SM00860"/>
    </source>
</evidence>
<dbReference type="SUPFAM" id="SSF160631">
    <property type="entry name" value="SMI1/KNR4-like"/>
    <property type="match status" value="1"/>
</dbReference>
<comment type="caution">
    <text evidence="2">The sequence shown here is derived from an EMBL/GenBank/DDBJ whole genome shotgun (WGS) entry which is preliminary data.</text>
</comment>
<dbReference type="AlphaFoldDB" id="A0A3A8N972"/>
<proteinExistence type="predicted"/>
<dbReference type="InterPro" id="IPR037883">
    <property type="entry name" value="Knr4/Smi1-like_sf"/>
</dbReference>
<gene>
    <name evidence="2" type="ORF">D7V93_39235</name>
</gene>